<keyword evidence="5" id="KW-0472">Membrane</keyword>
<keyword evidence="3" id="KW-0479">Metal-binding</keyword>
<dbReference type="PANTHER" id="PTHR23292">
    <property type="entry name" value="LIPOPOLYSACCHARIDE-INDUCED TUMOR NECROSIS FACTOR-ALPHA FACTOR"/>
    <property type="match status" value="1"/>
</dbReference>
<evidence type="ECO:0000256" key="5">
    <source>
        <dbReference type="ARBA" id="ARBA00023136"/>
    </source>
</evidence>
<dbReference type="InterPro" id="IPR006629">
    <property type="entry name" value="LITAF"/>
</dbReference>
<evidence type="ECO:0000256" key="6">
    <source>
        <dbReference type="SAM" id="MobiDB-lite"/>
    </source>
</evidence>
<evidence type="ECO:0000313" key="8">
    <source>
        <dbReference type="EMBL" id="KAK8072638.1"/>
    </source>
</evidence>
<dbReference type="PANTHER" id="PTHR23292:SF6">
    <property type="entry name" value="FI16602P1-RELATED"/>
    <property type="match status" value="1"/>
</dbReference>
<comment type="caution">
    <text evidence="8">The sequence shown here is derived from an EMBL/GenBank/DDBJ whole genome shotgun (WGS) entry which is preliminary data.</text>
</comment>
<evidence type="ECO:0000256" key="4">
    <source>
        <dbReference type="ARBA" id="ARBA00022833"/>
    </source>
</evidence>
<accession>A0ABR1VN56</accession>
<organism evidence="8 9">
    <name type="scientific">Apiospora saccharicola</name>
    <dbReference type="NCBI Taxonomy" id="335842"/>
    <lineage>
        <taxon>Eukaryota</taxon>
        <taxon>Fungi</taxon>
        <taxon>Dikarya</taxon>
        <taxon>Ascomycota</taxon>
        <taxon>Pezizomycotina</taxon>
        <taxon>Sordariomycetes</taxon>
        <taxon>Xylariomycetidae</taxon>
        <taxon>Amphisphaeriales</taxon>
        <taxon>Apiosporaceae</taxon>
        <taxon>Apiospora</taxon>
    </lineage>
</organism>
<sequence length="229" mass="25134">MATTTEKTQQPAELPITPDPSQHIASPEPAHAHPTSRPAPYETQQAKGQHPQIQPDGSAMPTTYATPLAGLSTMPAIIDCPFCHQRTKTRIEEHSSSMTISTANALAPQSITGIGIGCLCICLACLPCMLGWFQDVDHYCMNCNQRVAFVQDGRPAQVIAPANNVPQQYQMGNQPQYGHQQQQPPQQPGQCQPPQEQPQQQQQFPPHQQQQEHPPQQQGQVDAPPQYGK</sequence>
<comment type="subcellular location">
    <subcellularLocation>
        <location evidence="1">Membrane</location>
        <topology evidence="1">Peripheral membrane protein</topology>
    </subcellularLocation>
</comment>
<feature type="region of interest" description="Disordered" evidence="6">
    <location>
        <begin position="168"/>
        <end position="229"/>
    </location>
</feature>
<evidence type="ECO:0000256" key="3">
    <source>
        <dbReference type="ARBA" id="ARBA00022723"/>
    </source>
</evidence>
<feature type="region of interest" description="Disordered" evidence="6">
    <location>
        <begin position="1"/>
        <end position="65"/>
    </location>
</feature>
<dbReference type="Proteomes" id="UP001446871">
    <property type="component" value="Unassembled WGS sequence"/>
</dbReference>
<evidence type="ECO:0000313" key="9">
    <source>
        <dbReference type="Proteomes" id="UP001446871"/>
    </source>
</evidence>
<dbReference type="EMBL" id="JAQQWM010000003">
    <property type="protein sequence ID" value="KAK8072638.1"/>
    <property type="molecule type" value="Genomic_DNA"/>
</dbReference>
<feature type="compositionally biased region" description="Polar residues" evidence="6">
    <location>
        <begin position="1"/>
        <end position="11"/>
    </location>
</feature>
<comment type="similarity">
    <text evidence="2">Belongs to the CDIP1/LITAF family.</text>
</comment>
<keyword evidence="9" id="KW-1185">Reference proteome</keyword>
<dbReference type="Pfam" id="PF10601">
    <property type="entry name" value="zf-LITAF-like"/>
    <property type="match status" value="1"/>
</dbReference>
<feature type="compositionally biased region" description="Low complexity" evidence="6">
    <location>
        <begin position="174"/>
        <end position="220"/>
    </location>
</feature>
<dbReference type="InterPro" id="IPR037519">
    <property type="entry name" value="LITAF_fam"/>
</dbReference>
<evidence type="ECO:0000256" key="2">
    <source>
        <dbReference type="ARBA" id="ARBA00005975"/>
    </source>
</evidence>
<name>A0ABR1VN56_9PEZI</name>
<proteinExistence type="inferred from homology"/>
<reference evidence="8 9" key="1">
    <citation type="submission" date="2023-01" db="EMBL/GenBank/DDBJ databases">
        <title>Analysis of 21 Apiospora genomes using comparative genomics revels a genus with tremendous synthesis potential of carbohydrate active enzymes and secondary metabolites.</title>
        <authorList>
            <person name="Sorensen T."/>
        </authorList>
    </citation>
    <scope>NUCLEOTIDE SEQUENCE [LARGE SCALE GENOMIC DNA]</scope>
    <source>
        <strain evidence="8 9">CBS 83171</strain>
    </source>
</reference>
<evidence type="ECO:0000259" key="7">
    <source>
        <dbReference type="PROSITE" id="PS51837"/>
    </source>
</evidence>
<protein>
    <recommendedName>
        <fullName evidence="7">LITAF domain-containing protein</fullName>
    </recommendedName>
</protein>
<gene>
    <name evidence="8" type="ORF">PG996_005986</name>
</gene>
<keyword evidence="4" id="KW-0862">Zinc</keyword>
<evidence type="ECO:0000256" key="1">
    <source>
        <dbReference type="ARBA" id="ARBA00004170"/>
    </source>
</evidence>
<dbReference type="PROSITE" id="PS51837">
    <property type="entry name" value="LITAF"/>
    <property type="match status" value="1"/>
</dbReference>
<feature type="domain" description="LITAF" evidence="7">
    <location>
        <begin position="60"/>
        <end position="152"/>
    </location>
</feature>
<dbReference type="SMART" id="SM00714">
    <property type="entry name" value="LITAF"/>
    <property type="match status" value="1"/>
</dbReference>